<reference evidence="2" key="1">
    <citation type="journal article" date="2014" name="Front. Microbiol.">
        <title>High frequency of phylogenetically diverse reductive dehalogenase-homologous genes in deep subseafloor sedimentary metagenomes.</title>
        <authorList>
            <person name="Kawai M."/>
            <person name="Futagami T."/>
            <person name="Toyoda A."/>
            <person name="Takaki Y."/>
            <person name="Nishi S."/>
            <person name="Hori S."/>
            <person name="Arai W."/>
            <person name="Tsubouchi T."/>
            <person name="Morono Y."/>
            <person name="Uchiyama I."/>
            <person name="Ito T."/>
            <person name="Fujiyama A."/>
            <person name="Inagaki F."/>
            <person name="Takami H."/>
        </authorList>
    </citation>
    <scope>NUCLEOTIDE SEQUENCE</scope>
    <source>
        <strain evidence="2">Expedition CK06-06</strain>
    </source>
</reference>
<proteinExistence type="predicted"/>
<organism evidence="2">
    <name type="scientific">marine sediment metagenome</name>
    <dbReference type="NCBI Taxonomy" id="412755"/>
    <lineage>
        <taxon>unclassified sequences</taxon>
        <taxon>metagenomes</taxon>
        <taxon>ecological metagenomes</taxon>
    </lineage>
</organism>
<dbReference type="AlphaFoldDB" id="X1S0Q9"/>
<comment type="caution">
    <text evidence="2">The sequence shown here is derived from an EMBL/GenBank/DDBJ whole genome shotgun (WGS) entry which is preliminary data.</text>
</comment>
<protein>
    <recommendedName>
        <fullName evidence="3">EamA domain-containing protein</fullName>
    </recommendedName>
</protein>
<evidence type="ECO:0008006" key="3">
    <source>
        <dbReference type="Google" id="ProtNLM"/>
    </source>
</evidence>
<name>X1S0Q9_9ZZZZ</name>
<sequence length="110" mass="12283">MDNNLKKGLIFGVIGNIFVGFQPIIANSRPAALDAHIFAVMTCLVEAVIFLPLIIIEKKVNLAKNNNASTNHSNSMIKNWRKNIWLFLFIGIIFGFNQLLFFIGYELAGA</sequence>
<feature type="transmembrane region" description="Helical" evidence="1">
    <location>
        <begin position="84"/>
        <end position="105"/>
    </location>
</feature>
<evidence type="ECO:0000313" key="2">
    <source>
        <dbReference type="EMBL" id="GAI72781.1"/>
    </source>
</evidence>
<keyword evidence="1" id="KW-1133">Transmembrane helix</keyword>
<feature type="transmembrane region" description="Helical" evidence="1">
    <location>
        <begin position="37"/>
        <end position="56"/>
    </location>
</feature>
<accession>X1S0Q9</accession>
<dbReference type="EMBL" id="BARW01001338">
    <property type="protein sequence ID" value="GAI72781.1"/>
    <property type="molecule type" value="Genomic_DNA"/>
</dbReference>
<evidence type="ECO:0000256" key="1">
    <source>
        <dbReference type="SAM" id="Phobius"/>
    </source>
</evidence>
<feature type="transmembrane region" description="Helical" evidence="1">
    <location>
        <begin position="7"/>
        <end position="25"/>
    </location>
</feature>
<feature type="non-terminal residue" evidence="2">
    <location>
        <position position="110"/>
    </location>
</feature>
<keyword evidence="1" id="KW-0472">Membrane</keyword>
<keyword evidence="1" id="KW-0812">Transmembrane</keyword>
<gene>
    <name evidence="2" type="ORF">S12H4_04365</name>
</gene>